<dbReference type="NCBIfam" id="NF004847">
    <property type="entry name" value="PRK06198.1"/>
    <property type="match status" value="1"/>
</dbReference>
<dbReference type="SUPFAM" id="SSF51735">
    <property type="entry name" value="NAD(P)-binding Rossmann-fold domains"/>
    <property type="match status" value="1"/>
</dbReference>
<dbReference type="PANTHER" id="PTHR43975">
    <property type="entry name" value="ZGC:101858"/>
    <property type="match status" value="1"/>
</dbReference>
<protein>
    <submittedName>
        <fullName evidence="3">NAD(P)-dependent dehydrogenase (Short-subunit alcohol dehydrogenase family)</fullName>
    </submittedName>
</protein>
<dbReference type="CDD" id="cd05233">
    <property type="entry name" value="SDR_c"/>
    <property type="match status" value="1"/>
</dbReference>
<dbReference type="InterPro" id="IPR057326">
    <property type="entry name" value="KR_dom"/>
</dbReference>
<reference evidence="3 4" key="1">
    <citation type="submission" date="2023-07" db="EMBL/GenBank/DDBJ databases">
        <title>Sequencing the genomes of 1000 actinobacteria strains.</title>
        <authorList>
            <person name="Klenk H.-P."/>
        </authorList>
    </citation>
    <scope>NUCLEOTIDE SEQUENCE [LARGE SCALE GENOMIC DNA]</scope>
    <source>
        <strain evidence="3 4">DSM 19426</strain>
    </source>
</reference>
<evidence type="ECO:0000259" key="2">
    <source>
        <dbReference type="SMART" id="SM00822"/>
    </source>
</evidence>
<comment type="similarity">
    <text evidence="1">Belongs to the short-chain dehydrogenases/reductases (SDR) family.</text>
</comment>
<dbReference type="SMART" id="SM00822">
    <property type="entry name" value="PKS_KR"/>
    <property type="match status" value="1"/>
</dbReference>
<proteinExistence type="inferred from homology"/>
<evidence type="ECO:0000256" key="1">
    <source>
        <dbReference type="ARBA" id="ARBA00006484"/>
    </source>
</evidence>
<dbReference type="InterPro" id="IPR002347">
    <property type="entry name" value="SDR_fam"/>
</dbReference>
<organism evidence="3 4">
    <name type="scientific">Nocardioides marmoribigeumensis</name>
    <dbReference type="NCBI Taxonomy" id="433649"/>
    <lineage>
        <taxon>Bacteria</taxon>
        <taxon>Bacillati</taxon>
        <taxon>Actinomycetota</taxon>
        <taxon>Actinomycetes</taxon>
        <taxon>Propionibacteriales</taxon>
        <taxon>Nocardioidaceae</taxon>
        <taxon>Nocardioides</taxon>
    </lineage>
</organism>
<dbReference type="Pfam" id="PF13561">
    <property type="entry name" value="adh_short_C2"/>
    <property type="match status" value="1"/>
</dbReference>
<dbReference type="PROSITE" id="PS00061">
    <property type="entry name" value="ADH_SHORT"/>
    <property type="match status" value="1"/>
</dbReference>
<dbReference type="InterPro" id="IPR036291">
    <property type="entry name" value="NAD(P)-bd_dom_sf"/>
</dbReference>
<feature type="domain" description="Ketoreductase" evidence="2">
    <location>
        <begin position="12"/>
        <end position="184"/>
    </location>
</feature>
<sequence>MTALEDGLLQDDVVLVSGGTQGVGGAVARAALRNGASVVVTGRRREVGEAFVETLGDRAAYVPCDVADVEQCRAAVAATIERFGRVDRLVNSAAVTTRGALLETTPDFFDHQMAVNVRGPFFLMQGVVAHLVERGAPGAVVNVSSMSAHGGQPHLAAYSTSKAALNGLTRNTAHAHRWDRIRVNAVNLGWTDTEAEDGIQRRFHGAGDDWRDEAGRALPMGRLGQVDEIADLVVFLLSDRSGVVTGSVLDWDQQVPGASD</sequence>
<dbReference type="InterPro" id="IPR020904">
    <property type="entry name" value="Sc_DH/Rdtase_CS"/>
</dbReference>
<gene>
    <name evidence="3" type="ORF">J2S63_001393</name>
</gene>
<accession>A0ABU2BT91</accession>
<name>A0ABU2BT91_9ACTN</name>
<keyword evidence="4" id="KW-1185">Reference proteome</keyword>
<comment type="caution">
    <text evidence="3">The sequence shown here is derived from an EMBL/GenBank/DDBJ whole genome shotgun (WGS) entry which is preliminary data.</text>
</comment>
<evidence type="ECO:0000313" key="4">
    <source>
        <dbReference type="Proteomes" id="UP001183648"/>
    </source>
</evidence>
<dbReference type="Proteomes" id="UP001183648">
    <property type="component" value="Unassembled WGS sequence"/>
</dbReference>
<dbReference type="EMBL" id="JAVDYG010000001">
    <property type="protein sequence ID" value="MDR7361840.1"/>
    <property type="molecule type" value="Genomic_DNA"/>
</dbReference>
<dbReference type="RefSeq" id="WP_310300414.1">
    <property type="nucleotide sequence ID" value="NZ_BAAAPS010000008.1"/>
</dbReference>
<dbReference type="PANTHER" id="PTHR43975:SF2">
    <property type="entry name" value="EG:BACR7A4.14 PROTEIN-RELATED"/>
    <property type="match status" value="1"/>
</dbReference>
<dbReference type="Gene3D" id="3.40.50.720">
    <property type="entry name" value="NAD(P)-binding Rossmann-like Domain"/>
    <property type="match status" value="1"/>
</dbReference>
<evidence type="ECO:0000313" key="3">
    <source>
        <dbReference type="EMBL" id="MDR7361840.1"/>
    </source>
</evidence>
<dbReference type="PRINTS" id="PR00080">
    <property type="entry name" value="SDRFAMILY"/>
</dbReference>
<dbReference type="PRINTS" id="PR00081">
    <property type="entry name" value="GDHRDH"/>
</dbReference>